<feature type="domain" description="N-acetyltransferase" evidence="1">
    <location>
        <begin position="16"/>
        <end position="191"/>
    </location>
</feature>
<keyword evidence="2" id="KW-0808">Transferase</keyword>
<accession>A0A2S3Z5I7</accession>
<dbReference type="EMBL" id="PPXF01000067">
    <property type="protein sequence ID" value="POH59185.1"/>
    <property type="molecule type" value="Genomic_DNA"/>
</dbReference>
<dbReference type="InterPro" id="IPR000182">
    <property type="entry name" value="GNAT_dom"/>
</dbReference>
<dbReference type="Gene3D" id="3.40.630.30">
    <property type="match status" value="1"/>
</dbReference>
<name>A0A2S3Z5I7_9MICO</name>
<sequence length="211" mass="23102">MSIEVRPAHDFDDIATMFAPKKPDSSVCWCLSWRLSATENRGLTGTARADKVRELCSRERAPGVLAHIDGQVAGWAGIAPRAELHPFANSRKIPHLDDLPVWSLWCLRVRPGYRKRGVTPALINGAVEYAQASGAPCVESYPVDNDGRRVDLTMAFVGTRSMFEREGFTKAADTDSIAGGFPRILMRRMLNAVAEHQAVADGLQEGGRELG</sequence>
<evidence type="ECO:0000259" key="1">
    <source>
        <dbReference type="PROSITE" id="PS51186"/>
    </source>
</evidence>
<dbReference type="Pfam" id="PF00583">
    <property type="entry name" value="Acetyltransf_1"/>
    <property type="match status" value="1"/>
</dbReference>
<organism evidence="2 3">
    <name type="scientific">Cryobacterium zongtaii</name>
    <dbReference type="NCBI Taxonomy" id="1259217"/>
    <lineage>
        <taxon>Bacteria</taxon>
        <taxon>Bacillati</taxon>
        <taxon>Actinomycetota</taxon>
        <taxon>Actinomycetes</taxon>
        <taxon>Micrococcales</taxon>
        <taxon>Microbacteriaceae</taxon>
        <taxon>Cryobacterium</taxon>
    </lineage>
</organism>
<reference evidence="2 3" key="1">
    <citation type="submission" date="2018-01" db="EMBL/GenBank/DDBJ databases">
        <title>Cryobacterium sp. nov., from glaciers in China.</title>
        <authorList>
            <person name="Liu Q."/>
            <person name="Xin Y.-H."/>
        </authorList>
    </citation>
    <scope>NUCLEOTIDE SEQUENCE [LARGE SCALE GENOMIC DNA]</scope>
    <source>
        <strain evidence="2 3">TMB1-8</strain>
    </source>
</reference>
<dbReference type="SUPFAM" id="SSF55729">
    <property type="entry name" value="Acyl-CoA N-acyltransferases (Nat)"/>
    <property type="match status" value="1"/>
</dbReference>
<dbReference type="PROSITE" id="PS51186">
    <property type="entry name" value="GNAT"/>
    <property type="match status" value="1"/>
</dbReference>
<protein>
    <submittedName>
        <fullName evidence="2">GNAT family N-acetyltransferase</fullName>
    </submittedName>
</protein>
<evidence type="ECO:0000313" key="2">
    <source>
        <dbReference type="EMBL" id="POH59185.1"/>
    </source>
</evidence>
<dbReference type="OrthoDB" id="3239945at2"/>
<dbReference type="AlphaFoldDB" id="A0A2S3Z5I7"/>
<dbReference type="CDD" id="cd04301">
    <property type="entry name" value="NAT_SF"/>
    <property type="match status" value="1"/>
</dbReference>
<gene>
    <name evidence="2" type="ORF">C3B59_17895</name>
</gene>
<dbReference type="InterPro" id="IPR016181">
    <property type="entry name" value="Acyl_CoA_acyltransferase"/>
</dbReference>
<dbReference type="Proteomes" id="UP000237104">
    <property type="component" value="Unassembled WGS sequence"/>
</dbReference>
<evidence type="ECO:0000313" key="3">
    <source>
        <dbReference type="Proteomes" id="UP000237104"/>
    </source>
</evidence>
<proteinExistence type="predicted"/>
<dbReference type="GO" id="GO:0016747">
    <property type="term" value="F:acyltransferase activity, transferring groups other than amino-acyl groups"/>
    <property type="evidence" value="ECO:0007669"/>
    <property type="project" value="InterPro"/>
</dbReference>
<comment type="caution">
    <text evidence="2">The sequence shown here is derived from an EMBL/GenBank/DDBJ whole genome shotgun (WGS) entry which is preliminary data.</text>
</comment>